<dbReference type="Proteomes" id="UP000198345">
    <property type="component" value="Unassembled WGS sequence"/>
</dbReference>
<gene>
    <name evidence="2" type="ORF">B0A66_17225</name>
</gene>
<sequence length="365" mass="42574">MDHFNSRPTSAKEVVISYSLNYALARIAAYSILVFAGFYLISTIKFDYANYKRADYAYLAIAIGMIFYFGNDIIKEISKLKKKLILSDKGITVENIFHSWKSIRKETVTKKEEHSKSAGFDYVGAILQFTSSKGTVEVNLFAYKTDEETVTKLIKSFRNQYNQANRVETVSSNNVFNNLIGFDAYLDLKEKEAIKKEEEILRLAEANENDLIEYCRTDVYNKLDQLEFLYYVLSEDYKRWESFLVAEFIRMFEMSKKSDDATALIELIETITQDDNETLESQKIAQYLSKELDNKNPKIQLNALFLIEYWIDENTDQTIISKIKSKLQDPDRNVRWNAYRLIKDCAFIESSDIKLSFMDKIKGRF</sequence>
<comment type="caution">
    <text evidence="2">The sequence shown here is derived from an EMBL/GenBank/DDBJ whole genome shotgun (WGS) entry which is preliminary data.</text>
</comment>
<protein>
    <submittedName>
        <fullName evidence="2">Uncharacterized protein</fullName>
    </submittedName>
</protein>
<dbReference type="InterPro" id="IPR016024">
    <property type="entry name" value="ARM-type_fold"/>
</dbReference>
<accession>A0A226GXY2</accession>
<feature type="transmembrane region" description="Helical" evidence="1">
    <location>
        <begin position="56"/>
        <end position="74"/>
    </location>
</feature>
<organism evidence="2 3">
    <name type="scientific">Flavobacterium hercynium</name>
    <dbReference type="NCBI Taxonomy" id="387094"/>
    <lineage>
        <taxon>Bacteria</taxon>
        <taxon>Pseudomonadati</taxon>
        <taxon>Bacteroidota</taxon>
        <taxon>Flavobacteriia</taxon>
        <taxon>Flavobacteriales</taxon>
        <taxon>Flavobacteriaceae</taxon>
        <taxon>Flavobacterium</taxon>
    </lineage>
</organism>
<keyword evidence="3" id="KW-1185">Reference proteome</keyword>
<reference evidence="2 3" key="1">
    <citation type="submission" date="2016-11" db="EMBL/GenBank/DDBJ databases">
        <title>Whole genomes of Flavobacteriaceae.</title>
        <authorList>
            <person name="Stine C."/>
            <person name="Li C."/>
            <person name="Tadesse D."/>
        </authorList>
    </citation>
    <scope>NUCLEOTIDE SEQUENCE [LARGE SCALE GENOMIC DNA]</scope>
    <source>
        <strain evidence="2 3">DSM 18292</strain>
    </source>
</reference>
<name>A0A226GXY2_9FLAO</name>
<evidence type="ECO:0000313" key="3">
    <source>
        <dbReference type="Proteomes" id="UP000198345"/>
    </source>
</evidence>
<evidence type="ECO:0000256" key="1">
    <source>
        <dbReference type="SAM" id="Phobius"/>
    </source>
</evidence>
<proteinExistence type="predicted"/>
<keyword evidence="1" id="KW-1133">Transmembrane helix</keyword>
<dbReference type="OrthoDB" id="1312497at2"/>
<dbReference type="EMBL" id="MUGW01000037">
    <property type="protein sequence ID" value="OXA86909.1"/>
    <property type="molecule type" value="Genomic_DNA"/>
</dbReference>
<keyword evidence="1" id="KW-0812">Transmembrane</keyword>
<dbReference type="SUPFAM" id="SSF48371">
    <property type="entry name" value="ARM repeat"/>
    <property type="match status" value="1"/>
</dbReference>
<dbReference type="AlphaFoldDB" id="A0A226GXY2"/>
<dbReference type="RefSeq" id="WP_089051097.1">
    <property type="nucleotide sequence ID" value="NZ_FXTV01000027.1"/>
</dbReference>
<dbReference type="Gene3D" id="1.25.10.10">
    <property type="entry name" value="Leucine-rich Repeat Variant"/>
    <property type="match status" value="1"/>
</dbReference>
<keyword evidence="1" id="KW-0472">Membrane</keyword>
<dbReference type="InterPro" id="IPR011989">
    <property type="entry name" value="ARM-like"/>
</dbReference>
<evidence type="ECO:0000313" key="2">
    <source>
        <dbReference type="EMBL" id="OXA86909.1"/>
    </source>
</evidence>
<feature type="transmembrane region" description="Helical" evidence="1">
    <location>
        <begin position="20"/>
        <end position="44"/>
    </location>
</feature>